<dbReference type="Proteomes" id="UP001057375">
    <property type="component" value="Unassembled WGS sequence"/>
</dbReference>
<accession>A0ABQ5KQ51</accession>
<keyword evidence="4" id="KW-0969">Cilium</keyword>
<dbReference type="InterPro" id="IPR049270">
    <property type="entry name" value="CFAP58_CC"/>
</dbReference>
<keyword evidence="4" id="KW-0966">Cell projection</keyword>
<dbReference type="PANTHER" id="PTHR32083">
    <property type="entry name" value="CILIA AND FLAGELLA-ASSOCIATED PROTEIN 58-RELATED"/>
    <property type="match status" value="1"/>
</dbReference>
<feature type="coiled-coil region" evidence="2">
    <location>
        <begin position="395"/>
        <end position="429"/>
    </location>
</feature>
<protein>
    <submittedName>
        <fullName evidence="4">Cilia- and flagella-associated protein 58</fullName>
    </submittedName>
</protein>
<feature type="coiled-coil region" evidence="2">
    <location>
        <begin position="465"/>
        <end position="604"/>
    </location>
</feature>
<evidence type="ECO:0000313" key="5">
    <source>
        <dbReference type="Proteomes" id="UP001057375"/>
    </source>
</evidence>
<organism evidence="4 5">
    <name type="scientific">Aduncisulcus paluster</name>
    <dbReference type="NCBI Taxonomy" id="2918883"/>
    <lineage>
        <taxon>Eukaryota</taxon>
        <taxon>Metamonada</taxon>
        <taxon>Carpediemonas-like organisms</taxon>
        <taxon>Aduncisulcus</taxon>
    </lineage>
</organism>
<dbReference type="EMBL" id="BQXS01010122">
    <property type="protein sequence ID" value="GKT33055.1"/>
    <property type="molecule type" value="Genomic_DNA"/>
</dbReference>
<proteinExistence type="predicted"/>
<dbReference type="Pfam" id="PF21771">
    <property type="entry name" value="CFAP58_CC"/>
    <property type="match status" value="1"/>
</dbReference>
<evidence type="ECO:0000259" key="3">
    <source>
        <dbReference type="Pfam" id="PF21771"/>
    </source>
</evidence>
<keyword evidence="1 2" id="KW-0175">Coiled coil</keyword>
<dbReference type="PANTHER" id="PTHR32083:SF0">
    <property type="entry name" value="CILIA AND FLAGELLA-ASSOCIATED PROTEIN 58"/>
    <property type="match status" value="1"/>
</dbReference>
<name>A0ABQ5KQ51_9EUKA</name>
<evidence type="ECO:0000256" key="1">
    <source>
        <dbReference type="ARBA" id="ARBA00023054"/>
    </source>
</evidence>
<feature type="coiled-coil region" evidence="2">
    <location>
        <begin position="143"/>
        <end position="366"/>
    </location>
</feature>
<keyword evidence="4" id="KW-0282">Flagellum</keyword>
<feature type="coiled-coil region" evidence="2">
    <location>
        <begin position="640"/>
        <end position="684"/>
    </location>
</feature>
<sequence>MDDKKKDSLDLEQMEREFTELLNELGSGAETEVIATEFLRVFTALKKSHENEKVLIAQVKKLREKIAASSDTVTKVRDFTDGENETVFTLKAELDKAYSLLARTRAQEAQSKDVIEQLKGEIAALTKLAERGSAVSVEGGARIEELQRERDTLIRERDVLNDQITTLRSEAVDLVTRARGLEKEKLEADRKVRALRDMVLQSHSEVETESKRKERLEEEIQKQRQLLENQEKDSVKKDEEIESLKSQITTLKSEIVDSRRGKEKTDTEVSRLESRIAKLKQELHDQTQLAAQSAAQTSEVRQVIAQKDVEITKSRDELQKSKRQVSQHVAQIEQLRRQQSEITTRRDKLKEEVLHLNADIDTLRRGVESDRRMMEHFKQEKSLLMRKLRDASGGTKDVQDTLDVAEMEKKNLEQEVLSFKEEAQKQRRIIFTLEREREQHASAAVKSNQQYLQTVQIVKMRDVTISDLQKKVTESESRLKQQQQLYEAVRADRNIYSKNLIQSQDEITEMKRKFKIMSHSIDQLREEIETKDVALVRETGEKRKIEKEKEQHKSELQTLKRDIERAESIISKQRADISKLNAIIAEADSERERQQKDLQVMMNERDILGTQLIRRNDELELLYEKIRIQQATLKRGEKEYAARVQDIRHLRNRMQNLERETSALRRATQDMTAFKREVIKLQSDLITEKARTKALSDELENPMNVHRWRRLEGSDPASYEMIQKIQQLQKRLISKTEEVAEKDLLIEEKEKLYLELKRILARQPGPEIVEQVSSYQKIVREKTRQLKTLAAELTMYQTQVQDYKVEIERLTAELHNVKQKYFDTRRREQRILEVQKLMEEEEKKRLGVVEARYPLQHLGPQTAIHVAGGFNVAMRQGRERSERRGELAGIGISGEEMLELEAEIEGVGMDIEGDRMVDNPK</sequence>
<gene>
    <name evidence="4" type="ORF">ADUPG1_007077</name>
</gene>
<evidence type="ECO:0000313" key="4">
    <source>
        <dbReference type="EMBL" id="GKT33055.1"/>
    </source>
</evidence>
<feature type="domain" description="Cilia- and flagella-associated protein 58 central coiled coil" evidence="3">
    <location>
        <begin position="365"/>
        <end position="665"/>
    </location>
</feature>
<feature type="coiled-coil region" evidence="2">
    <location>
        <begin position="779"/>
        <end position="827"/>
    </location>
</feature>
<comment type="caution">
    <text evidence="4">The sequence shown here is derived from an EMBL/GenBank/DDBJ whole genome shotgun (WGS) entry which is preliminary data.</text>
</comment>
<reference evidence="4" key="1">
    <citation type="submission" date="2022-03" db="EMBL/GenBank/DDBJ databases">
        <title>Draft genome sequence of Aduncisulcus paluster, a free-living microaerophilic Fornicata.</title>
        <authorList>
            <person name="Yuyama I."/>
            <person name="Kume K."/>
            <person name="Tamura T."/>
            <person name="Inagaki Y."/>
            <person name="Hashimoto T."/>
        </authorList>
    </citation>
    <scope>NUCLEOTIDE SEQUENCE</scope>
    <source>
        <strain evidence="4">NY0171</strain>
    </source>
</reference>
<evidence type="ECO:0000256" key="2">
    <source>
        <dbReference type="SAM" id="Coils"/>
    </source>
</evidence>
<keyword evidence="5" id="KW-1185">Reference proteome</keyword>